<dbReference type="Proteomes" id="UP000324222">
    <property type="component" value="Unassembled WGS sequence"/>
</dbReference>
<feature type="transmembrane region" description="Helical" evidence="2">
    <location>
        <begin position="73"/>
        <end position="100"/>
    </location>
</feature>
<reference evidence="3 4" key="1">
    <citation type="submission" date="2019-05" db="EMBL/GenBank/DDBJ databases">
        <title>Another draft genome of Portunus trituberculatus and its Hox gene families provides insights of decapod evolution.</title>
        <authorList>
            <person name="Jeong J.-H."/>
            <person name="Song I."/>
            <person name="Kim S."/>
            <person name="Choi T."/>
            <person name="Kim D."/>
            <person name="Ryu S."/>
            <person name="Kim W."/>
        </authorList>
    </citation>
    <scope>NUCLEOTIDE SEQUENCE [LARGE SCALE GENOMIC DNA]</scope>
    <source>
        <tissue evidence="3">Muscle</tissue>
    </source>
</reference>
<evidence type="ECO:0000256" key="1">
    <source>
        <dbReference type="SAM" id="MobiDB-lite"/>
    </source>
</evidence>
<sequence>MRIGRRPDPIGFGQRALSPDTGAPHHPPLPGYYCHNLPSTLPSTHPPIHRTTHPDHPAQPTHHAHKSWLPPSIIYGLMSLLHLVLFLSLLLSLSLLVHLLSRLASILF</sequence>
<keyword evidence="2" id="KW-1133">Transmembrane helix</keyword>
<gene>
    <name evidence="3" type="ORF">E2C01_077799</name>
</gene>
<proteinExistence type="predicted"/>
<dbReference type="EMBL" id="VSRR010061549">
    <property type="protein sequence ID" value="MPC83108.1"/>
    <property type="molecule type" value="Genomic_DNA"/>
</dbReference>
<accession>A0A5B7IQW1</accession>
<keyword evidence="2" id="KW-0812">Transmembrane</keyword>
<evidence type="ECO:0000313" key="3">
    <source>
        <dbReference type="EMBL" id="MPC83108.1"/>
    </source>
</evidence>
<name>A0A5B7IQW1_PORTR</name>
<comment type="caution">
    <text evidence="3">The sequence shown here is derived from an EMBL/GenBank/DDBJ whole genome shotgun (WGS) entry which is preliminary data.</text>
</comment>
<feature type="region of interest" description="Disordered" evidence="1">
    <location>
        <begin position="1"/>
        <end position="63"/>
    </location>
</feature>
<dbReference type="AlphaFoldDB" id="A0A5B7IQW1"/>
<evidence type="ECO:0000313" key="4">
    <source>
        <dbReference type="Proteomes" id="UP000324222"/>
    </source>
</evidence>
<keyword evidence="4" id="KW-1185">Reference proteome</keyword>
<evidence type="ECO:0000256" key="2">
    <source>
        <dbReference type="SAM" id="Phobius"/>
    </source>
</evidence>
<keyword evidence="2" id="KW-0472">Membrane</keyword>
<organism evidence="3 4">
    <name type="scientific">Portunus trituberculatus</name>
    <name type="common">Swimming crab</name>
    <name type="synonym">Neptunus trituberculatus</name>
    <dbReference type="NCBI Taxonomy" id="210409"/>
    <lineage>
        <taxon>Eukaryota</taxon>
        <taxon>Metazoa</taxon>
        <taxon>Ecdysozoa</taxon>
        <taxon>Arthropoda</taxon>
        <taxon>Crustacea</taxon>
        <taxon>Multicrustacea</taxon>
        <taxon>Malacostraca</taxon>
        <taxon>Eumalacostraca</taxon>
        <taxon>Eucarida</taxon>
        <taxon>Decapoda</taxon>
        <taxon>Pleocyemata</taxon>
        <taxon>Brachyura</taxon>
        <taxon>Eubrachyura</taxon>
        <taxon>Portunoidea</taxon>
        <taxon>Portunidae</taxon>
        <taxon>Portuninae</taxon>
        <taxon>Portunus</taxon>
    </lineage>
</organism>
<protein>
    <submittedName>
        <fullName evidence="3">Uncharacterized protein</fullName>
    </submittedName>
</protein>